<feature type="signal peptide" evidence="1">
    <location>
        <begin position="1"/>
        <end position="24"/>
    </location>
</feature>
<organism evidence="3 5">
    <name type="scientific">Shewanella psychromarinicola</name>
    <dbReference type="NCBI Taxonomy" id="2487742"/>
    <lineage>
        <taxon>Bacteria</taxon>
        <taxon>Pseudomonadati</taxon>
        <taxon>Pseudomonadota</taxon>
        <taxon>Gammaproteobacteria</taxon>
        <taxon>Alteromonadales</taxon>
        <taxon>Shewanellaceae</taxon>
        <taxon>Shewanella</taxon>
    </lineage>
</organism>
<dbReference type="KEGG" id="spsr:EGC80_03170"/>
<name>A0A3N4ESI1_9GAMM</name>
<accession>A0A3N4ESI1</accession>
<dbReference type="EMBL" id="CP034073">
    <property type="protein sequence ID" value="AZG34031.1"/>
    <property type="molecule type" value="Genomic_DNA"/>
</dbReference>
<evidence type="ECO:0000313" key="2">
    <source>
        <dbReference type="EMBL" id="AZG34031.1"/>
    </source>
</evidence>
<keyword evidence="4" id="KW-1185">Reference proteome</keyword>
<evidence type="ECO:0008006" key="6">
    <source>
        <dbReference type="Google" id="ProtNLM"/>
    </source>
</evidence>
<dbReference type="EMBL" id="RKKB01000003">
    <property type="protein sequence ID" value="RPA32124.1"/>
    <property type="molecule type" value="Genomic_DNA"/>
</dbReference>
<feature type="chain" id="PRO_5018257221" description="DUF2946 domain-containing protein" evidence="1">
    <location>
        <begin position="25"/>
        <end position="148"/>
    </location>
</feature>
<gene>
    <name evidence="3" type="ORF">EGC77_09765</name>
    <name evidence="2" type="ORF">EGC80_03170</name>
</gene>
<keyword evidence="1" id="KW-0732">Signal</keyword>
<reference evidence="5" key="2">
    <citation type="submission" date="2018-11" db="EMBL/GenBank/DDBJ databases">
        <title>Shewanella sp. R106.</title>
        <authorList>
            <person name="Hwang Y.J."/>
            <person name="Hwang C.Y."/>
        </authorList>
    </citation>
    <scope>NUCLEOTIDE SEQUENCE [LARGE SCALE GENOMIC DNA]</scope>
    <source>
        <strain evidence="5">R106</strain>
    </source>
</reference>
<reference evidence="3" key="3">
    <citation type="submission" date="2018-11" db="EMBL/GenBank/DDBJ databases">
        <authorList>
            <person name="Hwang Y.J."/>
            <person name="Hwang C.Y."/>
        </authorList>
    </citation>
    <scope>NUCLEOTIDE SEQUENCE</scope>
    <source>
        <strain evidence="3">R106</strain>
    </source>
</reference>
<dbReference type="AlphaFoldDB" id="A0A3N4ESI1"/>
<proteinExistence type="predicted"/>
<dbReference type="Proteomes" id="UP000278855">
    <property type="component" value="Unassembled WGS sequence"/>
</dbReference>
<dbReference type="RefSeq" id="WP_124012715.1">
    <property type="nucleotide sequence ID" value="NZ_CP034073.1"/>
</dbReference>
<evidence type="ECO:0000313" key="4">
    <source>
        <dbReference type="Proteomes" id="UP000273778"/>
    </source>
</evidence>
<evidence type="ECO:0000256" key="1">
    <source>
        <dbReference type="SAM" id="SignalP"/>
    </source>
</evidence>
<reference evidence="2 4" key="1">
    <citation type="submission" date="2018-11" db="EMBL/GenBank/DDBJ databases">
        <title>Shewanella sp. M2.</title>
        <authorList>
            <person name="Hwang Y.J."/>
            <person name="Hwang C.Y."/>
        </authorList>
    </citation>
    <scope>NUCLEOTIDE SEQUENCE [LARGE SCALE GENOMIC DNA]</scope>
    <source>
        <strain evidence="2 4">M2</strain>
    </source>
</reference>
<evidence type="ECO:0000313" key="5">
    <source>
        <dbReference type="Proteomes" id="UP000278855"/>
    </source>
</evidence>
<evidence type="ECO:0000313" key="3">
    <source>
        <dbReference type="EMBL" id="RPA32124.1"/>
    </source>
</evidence>
<protein>
    <recommendedName>
        <fullName evidence="6">DUF2946 domain-containing protein</fullName>
    </recommendedName>
</protein>
<sequence>MKLTTTLLVVFALILQGLTSSSMAMNSTLACHENSQVSMSTAKQLSTHMGHASTSDETGAGTCNCHDNEAFIADSMPLSQQSTVQAISPCEPSDKHNCDKCSHCDIWHSAPCALMPIGFTFDKVAMEFTPTPLLNFTSVMLIDQSPPP</sequence>
<dbReference type="Proteomes" id="UP000273778">
    <property type="component" value="Chromosome"/>
</dbReference>
<dbReference type="PROSITE" id="PS51257">
    <property type="entry name" value="PROKAR_LIPOPROTEIN"/>
    <property type="match status" value="1"/>
</dbReference>